<dbReference type="EMBL" id="BQNL01000001">
    <property type="protein sequence ID" value="GKH14971.1"/>
    <property type="molecule type" value="Genomic_DNA"/>
</dbReference>
<sequence>MIIENYLAMNMETIMQILQWLVPSGIAGSLWAWLRHRENSKVIAAKERNDAYKEMYDNLSGTLIELQNENIKLNKAVRELNRTIRKASTCRHYNDCPIRIELQKSGGIDADQPSYRQPARQKRVRSPSAARSSQCGEDGISDEDIDLDTCGDGLQ</sequence>
<evidence type="ECO:0000313" key="3">
    <source>
        <dbReference type="EMBL" id="GKH14971.1"/>
    </source>
</evidence>
<evidence type="ECO:0000313" key="4">
    <source>
        <dbReference type="Proteomes" id="UP001055048"/>
    </source>
</evidence>
<dbReference type="AlphaFoldDB" id="A0AA37JVY2"/>
<accession>A0AA37JVY2</accession>
<protein>
    <submittedName>
        <fullName evidence="3">Uncharacterized protein</fullName>
    </submittedName>
</protein>
<feature type="coiled-coil region" evidence="1">
    <location>
        <begin position="49"/>
        <end position="86"/>
    </location>
</feature>
<evidence type="ECO:0000256" key="1">
    <source>
        <dbReference type="SAM" id="Coils"/>
    </source>
</evidence>
<proteinExistence type="predicted"/>
<organism evidence="3 4">
    <name type="scientific">Bacteroides uniformis</name>
    <dbReference type="NCBI Taxonomy" id="820"/>
    <lineage>
        <taxon>Bacteria</taxon>
        <taxon>Pseudomonadati</taxon>
        <taxon>Bacteroidota</taxon>
        <taxon>Bacteroidia</taxon>
        <taxon>Bacteroidales</taxon>
        <taxon>Bacteroidaceae</taxon>
        <taxon>Bacteroides</taxon>
    </lineage>
</organism>
<dbReference type="Proteomes" id="UP001055048">
    <property type="component" value="Unassembled WGS sequence"/>
</dbReference>
<reference evidence="3" key="1">
    <citation type="submission" date="2022-01" db="EMBL/GenBank/DDBJ databases">
        <title>Novel bile acid biosynthetic pathways are enriched in the microbiome of centenarians.</title>
        <authorList>
            <person name="Sato Y."/>
            <person name="Atarashi K."/>
            <person name="Plichta R.D."/>
            <person name="Arai Y."/>
            <person name="Sasajima S."/>
            <person name="Kearney M.S."/>
            <person name="Suda W."/>
            <person name="Takeshita K."/>
            <person name="Sasaki T."/>
            <person name="Okamoto S."/>
            <person name="Skelly N.A."/>
            <person name="Okamura Y."/>
            <person name="Vlamakis H."/>
            <person name="Li Y."/>
            <person name="Tanoue T."/>
            <person name="Takei H."/>
            <person name="Nittono H."/>
            <person name="Narushima S."/>
            <person name="Irie J."/>
            <person name="Itoh H."/>
            <person name="Moriya K."/>
            <person name="Sugiura Y."/>
            <person name="Suematsu M."/>
            <person name="Moritoki N."/>
            <person name="Shibata S."/>
            <person name="Littman R.D."/>
            <person name="Fischbach A.M."/>
            <person name="Uwamino Y."/>
            <person name="Inoue T."/>
            <person name="Honda A."/>
            <person name="Hattori M."/>
            <person name="Murai T."/>
            <person name="Xavier J.R."/>
            <person name="Hirose N."/>
            <person name="Honda K."/>
        </authorList>
    </citation>
    <scope>NUCLEOTIDE SEQUENCE</scope>
    <source>
        <strain evidence="3">CE91-St12</strain>
    </source>
</reference>
<name>A0AA37JVY2_BACUN</name>
<feature type="region of interest" description="Disordered" evidence="2">
    <location>
        <begin position="105"/>
        <end position="155"/>
    </location>
</feature>
<comment type="caution">
    <text evidence="3">The sequence shown here is derived from an EMBL/GenBank/DDBJ whole genome shotgun (WGS) entry which is preliminary data.</text>
</comment>
<evidence type="ECO:0000256" key="2">
    <source>
        <dbReference type="SAM" id="MobiDB-lite"/>
    </source>
</evidence>
<feature type="compositionally biased region" description="Acidic residues" evidence="2">
    <location>
        <begin position="139"/>
        <end position="149"/>
    </location>
</feature>
<gene>
    <name evidence="3" type="ORF">CE91St12_31810</name>
</gene>
<keyword evidence="1" id="KW-0175">Coiled coil</keyword>